<sequence>MQLFNLLIVLPAIAAHVAAIPAEPRADMTVQAGCNNKIGRCDKNNCTPKFNSPWDLVGTCSAGEFNGCPCDKCNGQTDSCSKNGCNGVRGICQSGKYQGCACD</sequence>
<dbReference type="EMBL" id="ML987196">
    <property type="protein sequence ID" value="KAF2248582.1"/>
    <property type="molecule type" value="Genomic_DNA"/>
</dbReference>
<dbReference type="RefSeq" id="XP_033683586.1">
    <property type="nucleotide sequence ID" value="XM_033829251.1"/>
</dbReference>
<evidence type="ECO:0000313" key="2">
    <source>
        <dbReference type="EMBL" id="KAF2248582.1"/>
    </source>
</evidence>
<protein>
    <recommendedName>
        <fullName evidence="4">EGF-like domain-containing protein</fullName>
    </recommendedName>
</protein>
<evidence type="ECO:0000313" key="3">
    <source>
        <dbReference type="Proteomes" id="UP000800094"/>
    </source>
</evidence>
<dbReference type="AlphaFoldDB" id="A0A6A6IFA0"/>
<gene>
    <name evidence="2" type="ORF">BU26DRAFT_520256</name>
</gene>
<keyword evidence="1" id="KW-0732">Signal</keyword>
<dbReference type="Proteomes" id="UP000800094">
    <property type="component" value="Unassembled WGS sequence"/>
</dbReference>
<organism evidence="2 3">
    <name type="scientific">Trematosphaeria pertusa</name>
    <dbReference type="NCBI Taxonomy" id="390896"/>
    <lineage>
        <taxon>Eukaryota</taxon>
        <taxon>Fungi</taxon>
        <taxon>Dikarya</taxon>
        <taxon>Ascomycota</taxon>
        <taxon>Pezizomycotina</taxon>
        <taxon>Dothideomycetes</taxon>
        <taxon>Pleosporomycetidae</taxon>
        <taxon>Pleosporales</taxon>
        <taxon>Massarineae</taxon>
        <taxon>Trematosphaeriaceae</taxon>
        <taxon>Trematosphaeria</taxon>
    </lineage>
</organism>
<feature type="chain" id="PRO_5025549103" description="EGF-like domain-containing protein" evidence="1">
    <location>
        <begin position="20"/>
        <end position="103"/>
    </location>
</feature>
<evidence type="ECO:0008006" key="4">
    <source>
        <dbReference type="Google" id="ProtNLM"/>
    </source>
</evidence>
<evidence type="ECO:0000256" key="1">
    <source>
        <dbReference type="SAM" id="SignalP"/>
    </source>
</evidence>
<proteinExistence type="predicted"/>
<keyword evidence="3" id="KW-1185">Reference proteome</keyword>
<feature type="signal peptide" evidence="1">
    <location>
        <begin position="1"/>
        <end position="19"/>
    </location>
</feature>
<accession>A0A6A6IFA0</accession>
<name>A0A6A6IFA0_9PLEO</name>
<dbReference type="GeneID" id="54582581"/>
<dbReference type="OrthoDB" id="2956254at2759"/>
<reference evidence="2" key="1">
    <citation type="journal article" date="2020" name="Stud. Mycol.">
        <title>101 Dothideomycetes genomes: a test case for predicting lifestyles and emergence of pathogens.</title>
        <authorList>
            <person name="Haridas S."/>
            <person name="Albert R."/>
            <person name="Binder M."/>
            <person name="Bloem J."/>
            <person name="Labutti K."/>
            <person name="Salamov A."/>
            <person name="Andreopoulos B."/>
            <person name="Baker S."/>
            <person name="Barry K."/>
            <person name="Bills G."/>
            <person name="Bluhm B."/>
            <person name="Cannon C."/>
            <person name="Castanera R."/>
            <person name="Culley D."/>
            <person name="Daum C."/>
            <person name="Ezra D."/>
            <person name="Gonzalez J."/>
            <person name="Henrissat B."/>
            <person name="Kuo A."/>
            <person name="Liang C."/>
            <person name="Lipzen A."/>
            <person name="Lutzoni F."/>
            <person name="Magnuson J."/>
            <person name="Mondo S."/>
            <person name="Nolan M."/>
            <person name="Ohm R."/>
            <person name="Pangilinan J."/>
            <person name="Park H.-J."/>
            <person name="Ramirez L."/>
            <person name="Alfaro M."/>
            <person name="Sun H."/>
            <person name="Tritt A."/>
            <person name="Yoshinaga Y."/>
            <person name="Zwiers L.-H."/>
            <person name="Turgeon B."/>
            <person name="Goodwin S."/>
            <person name="Spatafora J."/>
            <person name="Crous P."/>
            <person name="Grigoriev I."/>
        </authorList>
    </citation>
    <scope>NUCLEOTIDE SEQUENCE</scope>
    <source>
        <strain evidence="2">CBS 122368</strain>
    </source>
</reference>